<organism evidence="7 8">
    <name type="scientific">Thiorhodococcus fuscus</name>
    <dbReference type="NCBI Taxonomy" id="527200"/>
    <lineage>
        <taxon>Bacteria</taxon>
        <taxon>Pseudomonadati</taxon>
        <taxon>Pseudomonadota</taxon>
        <taxon>Gammaproteobacteria</taxon>
        <taxon>Chromatiales</taxon>
        <taxon>Chromatiaceae</taxon>
        <taxon>Thiorhodococcus</taxon>
    </lineage>
</organism>
<dbReference type="PROSITE" id="PS00198">
    <property type="entry name" value="4FE4S_FER_1"/>
    <property type="match status" value="1"/>
</dbReference>
<dbReference type="CDD" id="cd10551">
    <property type="entry name" value="PsrB"/>
    <property type="match status" value="1"/>
</dbReference>
<reference evidence="8" key="1">
    <citation type="journal article" date="2019" name="Int. J. Syst. Evol. Microbiol.">
        <title>The Global Catalogue of Microorganisms (GCM) 10K type strain sequencing project: providing services to taxonomists for standard genome sequencing and annotation.</title>
        <authorList>
            <consortium name="The Broad Institute Genomics Platform"/>
            <consortium name="The Broad Institute Genome Sequencing Center for Infectious Disease"/>
            <person name="Wu L."/>
            <person name="Ma J."/>
        </authorList>
    </citation>
    <scope>NUCLEOTIDE SEQUENCE [LARGE SCALE GENOMIC DNA]</scope>
    <source>
        <strain evidence="8">KACC 12597</strain>
    </source>
</reference>
<dbReference type="SUPFAM" id="SSF54862">
    <property type="entry name" value="4Fe-4S ferredoxins"/>
    <property type="match status" value="1"/>
</dbReference>
<dbReference type="NCBIfam" id="NF045797">
    <property type="entry name" value="DsrO"/>
    <property type="match status" value="1"/>
</dbReference>
<sequence>MKDENRANLEPVDRERRTFIGAAVGVGAAMVAPGVILHVVEAAPRAASVSSDVRWGLVIDTAKCADGCSACIDACDRENGLDLQTKPKPLSESKWDQQKAVWIRKVKLQDNQTGRITNLPMMCQHCEDPPCVDVCPTGASFKRADGIVIVDRHLCIGCRYCMMACPYKARSFIHEELKGQLTSVPRGKGCVESCDLCVDRRDYGEDSTACADACAAEGHNAIVFGDLKDPESPISQLLKALPTRQIREDLELNTGVRYAGV</sequence>
<dbReference type="InterPro" id="IPR017896">
    <property type="entry name" value="4Fe4S_Fe-S-bd"/>
</dbReference>
<dbReference type="InterPro" id="IPR017900">
    <property type="entry name" value="4Fe4S_Fe_S_CS"/>
</dbReference>
<dbReference type="RefSeq" id="WP_386022023.1">
    <property type="nucleotide sequence ID" value="NZ_JBHUHX010000002.1"/>
</dbReference>
<keyword evidence="1" id="KW-0004">4Fe-4S</keyword>
<evidence type="ECO:0000313" key="8">
    <source>
        <dbReference type="Proteomes" id="UP001597337"/>
    </source>
</evidence>
<feature type="domain" description="4Fe-4S ferredoxin-type" evidence="6">
    <location>
        <begin position="146"/>
        <end position="175"/>
    </location>
</feature>
<keyword evidence="5" id="KW-0812">Transmembrane</keyword>
<proteinExistence type="predicted"/>
<keyword evidence="3" id="KW-0408">Iron</keyword>
<evidence type="ECO:0000256" key="4">
    <source>
        <dbReference type="ARBA" id="ARBA00023014"/>
    </source>
</evidence>
<dbReference type="InterPro" id="IPR054822">
    <property type="entry name" value="DsrO-like"/>
</dbReference>
<comment type="caution">
    <text evidence="7">The sequence shown here is derived from an EMBL/GenBank/DDBJ whole genome shotgun (WGS) entry which is preliminary data.</text>
</comment>
<dbReference type="PROSITE" id="PS51318">
    <property type="entry name" value="TAT"/>
    <property type="match status" value="1"/>
</dbReference>
<evidence type="ECO:0000259" key="6">
    <source>
        <dbReference type="PROSITE" id="PS51379"/>
    </source>
</evidence>
<protein>
    <submittedName>
        <fullName evidence="7">Sulfate reduction electron transfer complex DsrMKJOP subunit DsrO</fullName>
    </submittedName>
</protein>
<feature type="transmembrane region" description="Helical" evidence="5">
    <location>
        <begin position="20"/>
        <end position="40"/>
    </location>
</feature>
<keyword evidence="5" id="KW-0472">Membrane</keyword>
<dbReference type="InterPro" id="IPR006311">
    <property type="entry name" value="TAT_signal"/>
</dbReference>
<dbReference type="Proteomes" id="UP001597337">
    <property type="component" value="Unassembled WGS sequence"/>
</dbReference>
<dbReference type="PROSITE" id="PS51379">
    <property type="entry name" value="4FE4S_FER_2"/>
    <property type="match status" value="2"/>
</dbReference>
<keyword evidence="5" id="KW-1133">Transmembrane helix</keyword>
<gene>
    <name evidence="7" type="primary">dsrO</name>
    <name evidence="7" type="ORF">ACFSJC_01220</name>
</gene>
<evidence type="ECO:0000256" key="5">
    <source>
        <dbReference type="SAM" id="Phobius"/>
    </source>
</evidence>
<keyword evidence="8" id="KW-1185">Reference proteome</keyword>
<dbReference type="PANTHER" id="PTHR43177">
    <property type="entry name" value="PROTEIN NRFC"/>
    <property type="match status" value="1"/>
</dbReference>
<dbReference type="EMBL" id="JBHUHX010000002">
    <property type="protein sequence ID" value="MFD2110456.1"/>
    <property type="molecule type" value="Genomic_DNA"/>
</dbReference>
<dbReference type="InterPro" id="IPR050954">
    <property type="entry name" value="ET_IronSulfur_Cluster-Binding"/>
</dbReference>
<accession>A0ABW4Y605</accession>
<dbReference type="Gene3D" id="3.30.70.20">
    <property type="match status" value="2"/>
</dbReference>
<feature type="domain" description="4Fe-4S ferredoxin-type" evidence="6">
    <location>
        <begin position="55"/>
        <end position="86"/>
    </location>
</feature>
<dbReference type="Pfam" id="PF13247">
    <property type="entry name" value="Fer4_11"/>
    <property type="match status" value="1"/>
</dbReference>
<dbReference type="PANTHER" id="PTHR43177:SF3">
    <property type="entry name" value="PROTEIN NRFC HOMOLOG"/>
    <property type="match status" value="1"/>
</dbReference>
<evidence type="ECO:0000256" key="1">
    <source>
        <dbReference type="ARBA" id="ARBA00022485"/>
    </source>
</evidence>
<name>A0ABW4Y605_9GAMM</name>
<keyword evidence="2" id="KW-0479">Metal-binding</keyword>
<evidence type="ECO:0000256" key="3">
    <source>
        <dbReference type="ARBA" id="ARBA00023004"/>
    </source>
</evidence>
<evidence type="ECO:0000313" key="7">
    <source>
        <dbReference type="EMBL" id="MFD2110456.1"/>
    </source>
</evidence>
<evidence type="ECO:0000256" key="2">
    <source>
        <dbReference type="ARBA" id="ARBA00022723"/>
    </source>
</evidence>
<keyword evidence="4" id="KW-0411">Iron-sulfur</keyword>